<feature type="compositionally biased region" description="Polar residues" evidence="1">
    <location>
        <begin position="17"/>
        <end position="26"/>
    </location>
</feature>
<reference evidence="2 3" key="1">
    <citation type="journal article" date="2013" name="Mar. Genomics">
        <title>Expression of sulfatases in Rhodopirellula baltica and the diversity of sulfatases in the genus Rhodopirellula.</title>
        <authorList>
            <person name="Wegner C.E."/>
            <person name="Richter-Heitmann T."/>
            <person name="Klindworth A."/>
            <person name="Klockow C."/>
            <person name="Richter M."/>
            <person name="Achstetter T."/>
            <person name="Glockner F.O."/>
            <person name="Harder J."/>
        </authorList>
    </citation>
    <scope>NUCLEOTIDE SEQUENCE [LARGE SCALE GENOMIC DNA]</scope>
    <source>
        <strain evidence="2 3">SWK14</strain>
    </source>
</reference>
<evidence type="ECO:0000256" key="1">
    <source>
        <dbReference type="SAM" id="MobiDB-lite"/>
    </source>
</evidence>
<feature type="compositionally biased region" description="Basic residues" evidence="1">
    <location>
        <begin position="30"/>
        <end position="40"/>
    </location>
</feature>
<accession>L7CHU0</accession>
<dbReference type="AlphaFoldDB" id="L7CHU0"/>
<feature type="region of interest" description="Disordered" evidence="1">
    <location>
        <begin position="1"/>
        <end position="40"/>
    </location>
</feature>
<comment type="caution">
    <text evidence="2">The sequence shown here is derived from an EMBL/GenBank/DDBJ whole genome shotgun (WGS) entry which is preliminary data.</text>
</comment>
<sequence>MRLATTNKSNENEDQSESSYRVTASESTKKWRRVTHPSPL</sequence>
<proteinExistence type="predicted"/>
<organism evidence="2 3">
    <name type="scientific">Rhodopirellula baltica SWK14</name>
    <dbReference type="NCBI Taxonomy" id="993516"/>
    <lineage>
        <taxon>Bacteria</taxon>
        <taxon>Pseudomonadati</taxon>
        <taxon>Planctomycetota</taxon>
        <taxon>Planctomycetia</taxon>
        <taxon>Pirellulales</taxon>
        <taxon>Pirellulaceae</taxon>
        <taxon>Rhodopirellula</taxon>
    </lineage>
</organism>
<gene>
    <name evidence="2" type="ORF">RBSWK_02465</name>
</gene>
<evidence type="ECO:0000313" key="2">
    <source>
        <dbReference type="EMBL" id="ELP33563.1"/>
    </source>
</evidence>
<name>L7CHU0_RHOBT</name>
<protein>
    <submittedName>
        <fullName evidence="2">Uncharacterized protein</fullName>
    </submittedName>
</protein>
<dbReference type="EMBL" id="AMWG01000053">
    <property type="protein sequence ID" value="ELP33563.1"/>
    <property type="molecule type" value="Genomic_DNA"/>
</dbReference>
<dbReference type="Proteomes" id="UP000010959">
    <property type="component" value="Unassembled WGS sequence"/>
</dbReference>
<dbReference type="PATRIC" id="fig|993516.3.peg.2626"/>
<evidence type="ECO:0000313" key="3">
    <source>
        <dbReference type="Proteomes" id="UP000010959"/>
    </source>
</evidence>